<sequence length="80" mass="8491">MGRLRGYGNAIVPQVAAEFIGAFLDSLAETPCTACGFPATDNQLCDTCEELYSAKSPNFYDLGGDDGQAEEAETENLPPL</sequence>
<name>A0A085JGT4_9GAMM</name>
<accession>A0A085JGT4</accession>
<comment type="caution">
    <text evidence="1">The sequence shown here is derived from an EMBL/GenBank/DDBJ whole genome shotgun (WGS) entry which is preliminary data.</text>
</comment>
<protein>
    <submittedName>
        <fullName evidence="1">Uncharacterized protein</fullName>
    </submittedName>
</protein>
<reference evidence="1 2" key="1">
    <citation type="submission" date="2014-05" db="EMBL/GenBank/DDBJ databases">
        <title>ATOL: Assembling a taxonomically balanced genome-scale reconstruction of the evolutionary history of the Enterobacteriaceae.</title>
        <authorList>
            <person name="Plunkett G.III."/>
            <person name="Neeno-Eckwall E.C."/>
            <person name="Glasner J.D."/>
            <person name="Perna N.T."/>
        </authorList>
    </citation>
    <scope>NUCLEOTIDE SEQUENCE [LARGE SCALE GENOMIC DNA]</scope>
    <source>
        <strain evidence="1 2">ATCC 33301</strain>
    </source>
</reference>
<gene>
    <name evidence="1" type="ORF">GTPT_1611</name>
</gene>
<keyword evidence="2" id="KW-1185">Reference proteome</keyword>
<organism evidence="1 2">
    <name type="scientific">Tatumella ptyseos ATCC 33301</name>
    <dbReference type="NCBI Taxonomy" id="1005995"/>
    <lineage>
        <taxon>Bacteria</taxon>
        <taxon>Pseudomonadati</taxon>
        <taxon>Pseudomonadota</taxon>
        <taxon>Gammaproteobacteria</taxon>
        <taxon>Enterobacterales</taxon>
        <taxon>Erwiniaceae</taxon>
        <taxon>Tatumella</taxon>
    </lineage>
</organism>
<dbReference type="Proteomes" id="UP000028602">
    <property type="component" value="Unassembled WGS sequence"/>
</dbReference>
<dbReference type="EMBL" id="JMPR01000028">
    <property type="protein sequence ID" value="KFD19680.1"/>
    <property type="molecule type" value="Genomic_DNA"/>
</dbReference>
<evidence type="ECO:0000313" key="2">
    <source>
        <dbReference type="Proteomes" id="UP000028602"/>
    </source>
</evidence>
<proteinExistence type="predicted"/>
<dbReference type="AlphaFoldDB" id="A0A085JGT4"/>
<evidence type="ECO:0000313" key="1">
    <source>
        <dbReference type="EMBL" id="KFD19680.1"/>
    </source>
</evidence>